<keyword evidence="2" id="KW-1185">Reference proteome</keyword>
<dbReference type="EMBL" id="VLKT01000036">
    <property type="protein sequence ID" value="TWI29485.1"/>
    <property type="molecule type" value="Genomic_DNA"/>
</dbReference>
<evidence type="ECO:0000313" key="1">
    <source>
        <dbReference type="EMBL" id="TWI29485.1"/>
    </source>
</evidence>
<gene>
    <name evidence="1" type="ORF">IQ26_05067</name>
</gene>
<comment type="caution">
    <text evidence="1">The sequence shown here is derived from an EMBL/GenBank/DDBJ whole genome shotgun (WGS) entry which is preliminary data.</text>
</comment>
<accession>A0A562NBD7</accession>
<sequence>MPEPGKTMTAGWSRTIAAMCQEPAYHIAVDRVDPYAVPVQPDKQVLYRSGELLKISRRYAGLAQIVQELRD</sequence>
<dbReference type="AlphaFoldDB" id="A0A562NBD7"/>
<dbReference type="Proteomes" id="UP000317122">
    <property type="component" value="Unassembled WGS sequence"/>
</dbReference>
<organism evidence="1 2">
    <name type="scientific">Mesorhizobium tianshanense</name>
    <dbReference type="NCBI Taxonomy" id="39844"/>
    <lineage>
        <taxon>Bacteria</taxon>
        <taxon>Pseudomonadati</taxon>
        <taxon>Pseudomonadota</taxon>
        <taxon>Alphaproteobacteria</taxon>
        <taxon>Hyphomicrobiales</taxon>
        <taxon>Phyllobacteriaceae</taxon>
        <taxon>Mesorhizobium</taxon>
    </lineage>
</organism>
<evidence type="ECO:0000313" key="2">
    <source>
        <dbReference type="Proteomes" id="UP000317122"/>
    </source>
</evidence>
<protein>
    <submittedName>
        <fullName evidence="1">Uncharacterized protein</fullName>
    </submittedName>
</protein>
<name>A0A562NBD7_9HYPH</name>
<proteinExistence type="predicted"/>
<reference evidence="1 2" key="1">
    <citation type="journal article" date="2015" name="Stand. Genomic Sci.">
        <title>Genomic Encyclopedia of Bacterial and Archaeal Type Strains, Phase III: the genomes of soil and plant-associated and newly described type strains.</title>
        <authorList>
            <person name="Whitman W.B."/>
            <person name="Woyke T."/>
            <person name="Klenk H.P."/>
            <person name="Zhou Y."/>
            <person name="Lilburn T.G."/>
            <person name="Beck B.J."/>
            <person name="De Vos P."/>
            <person name="Vandamme P."/>
            <person name="Eisen J.A."/>
            <person name="Garrity G."/>
            <person name="Hugenholtz P."/>
            <person name="Kyrpides N.C."/>
        </authorList>
    </citation>
    <scope>NUCLEOTIDE SEQUENCE [LARGE SCALE GENOMIC DNA]</scope>
    <source>
        <strain evidence="1 2">CGMCC 1.2546</strain>
    </source>
</reference>